<sequence>MKKMISSFGNAVLSREQMKGIKGGVKCAGTWINANGDELSVQENCSGYSVQTCIDRLNARVGHGQADSYSCDIV</sequence>
<accession>A0ABM5N822</accession>
<keyword evidence="1" id="KW-0614">Plasmid</keyword>
<evidence type="ECO:0000313" key="1">
    <source>
        <dbReference type="EMBL" id="AFK05635.1"/>
    </source>
</evidence>
<evidence type="ECO:0008006" key="3">
    <source>
        <dbReference type="Google" id="ProtNLM"/>
    </source>
</evidence>
<evidence type="ECO:0000313" key="2">
    <source>
        <dbReference type="Proteomes" id="UP000002875"/>
    </source>
</evidence>
<dbReference type="EMBL" id="CP002963">
    <property type="protein sequence ID" value="AFK05635.1"/>
    <property type="molecule type" value="Genomic_DNA"/>
</dbReference>
<keyword evidence="2" id="KW-1185">Reference proteome</keyword>
<proteinExistence type="predicted"/>
<gene>
    <name evidence="1" type="ORF">Emtol_0117</name>
</gene>
<organism evidence="1 2">
    <name type="scientific">Emticicia oligotrophica (strain DSM 17448 / CIP 109782 / MTCC 6937 / GPTSA100-15)</name>
    <dbReference type="NCBI Taxonomy" id="929562"/>
    <lineage>
        <taxon>Bacteria</taxon>
        <taxon>Pseudomonadati</taxon>
        <taxon>Bacteroidota</taxon>
        <taxon>Cytophagia</taxon>
        <taxon>Cytophagales</taxon>
        <taxon>Leadbetterellaceae</taxon>
        <taxon>Emticicia</taxon>
    </lineage>
</organism>
<geneLocation type="plasmid" evidence="1 2">
    <name>pEMTOL02</name>
</geneLocation>
<name>A0ABM5N822_EMTOG</name>
<dbReference type="Proteomes" id="UP000002875">
    <property type="component" value="Plasmid pEMTOL02"/>
</dbReference>
<protein>
    <recommendedName>
        <fullName evidence="3">Bacteriocin</fullName>
    </recommendedName>
</protein>
<dbReference type="RefSeq" id="WP_015031160.1">
    <property type="nucleotide sequence ID" value="NC_018749.1"/>
</dbReference>
<reference evidence="1 2" key="1">
    <citation type="submission" date="2011-07" db="EMBL/GenBank/DDBJ databases">
        <title>The complete genome of plasmid 2 of Emticicia oligotrophica DSM 17448.</title>
        <authorList>
            <consortium name="US DOE Joint Genome Institute (JGI-PGF)"/>
            <person name="Lucas S."/>
            <person name="Han J."/>
            <person name="Lapidus A."/>
            <person name="Bruce D."/>
            <person name="Goodwin L."/>
            <person name="Pitluck S."/>
            <person name="Peters L."/>
            <person name="Kyrpides N."/>
            <person name="Mavromatis K."/>
            <person name="Ivanova N."/>
            <person name="Ovchinnikova G."/>
            <person name="Teshima H."/>
            <person name="Detter J.C."/>
            <person name="Tapia R."/>
            <person name="Han C."/>
            <person name="Land M."/>
            <person name="Hauser L."/>
            <person name="Markowitz V."/>
            <person name="Cheng J.-F."/>
            <person name="Hugenholtz P."/>
            <person name="Woyke T."/>
            <person name="Wu D."/>
            <person name="Tindall B."/>
            <person name="Pomrenke H."/>
            <person name="Brambilla E."/>
            <person name="Klenk H.-P."/>
            <person name="Eisen J.A."/>
        </authorList>
    </citation>
    <scope>NUCLEOTIDE SEQUENCE [LARGE SCALE GENOMIC DNA]</scope>
    <source>
        <strain evidence="2">DSM 17448 / GPTSA100-15</strain>
        <plasmid evidence="1 2">pEMTOL02</plasmid>
    </source>
</reference>